<organism evidence="1 2">
    <name type="scientific">Trichoderma citrinoviride</name>
    <dbReference type="NCBI Taxonomy" id="58853"/>
    <lineage>
        <taxon>Eukaryota</taxon>
        <taxon>Fungi</taxon>
        <taxon>Dikarya</taxon>
        <taxon>Ascomycota</taxon>
        <taxon>Pezizomycotina</taxon>
        <taxon>Sordariomycetes</taxon>
        <taxon>Hypocreomycetidae</taxon>
        <taxon>Hypocreales</taxon>
        <taxon>Hypocreaceae</taxon>
        <taxon>Trichoderma</taxon>
    </lineage>
</organism>
<dbReference type="GeneID" id="36604266"/>
<protein>
    <submittedName>
        <fullName evidence="1">Uncharacterized protein</fullName>
    </submittedName>
</protein>
<evidence type="ECO:0000313" key="2">
    <source>
        <dbReference type="Proteomes" id="UP000241546"/>
    </source>
</evidence>
<proteinExistence type="predicted"/>
<dbReference type="EMBL" id="KZ680217">
    <property type="protein sequence ID" value="PTB64248.1"/>
    <property type="molecule type" value="Genomic_DNA"/>
</dbReference>
<sequence length="98" mass="10701">MLCANTTQSTLSSLFGLSSRCCECGPTKTSCSWSYSNRASSFFAIAPWIGHLLRSLRIAHLVSRQLPVLVTSCCQQSRLSRLLSRPLCVSLGYSSLPT</sequence>
<name>A0A2T4B4Q7_9HYPO</name>
<dbReference type="RefSeq" id="XP_024747568.1">
    <property type="nucleotide sequence ID" value="XM_024896148.1"/>
</dbReference>
<dbReference type="AlphaFoldDB" id="A0A2T4B4Q7"/>
<gene>
    <name evidence="1" type="ORF">BBK36DRAFT_1178762</name>
</gene>
<dbReference type="Proteomes" id="UP000241546">
    <property type="component" value="Unassembled WGS sequence"/>
</dbReference>
<reference evidence="2" key="1">
    <citation type="submission" date="2016-07" db="EMBL/GenBank/DDBJ databases">
        <title>Multiple horizontal gene transfer events from other fungi enriched the ability of initially mycotrophic Trichoderma (Ascomycota) to feed on dead plant biomass.</title>
        <authorList>
            <consortium name="DOE Joint Genome Institute"/>
            <person name="Atanasova L."/>
            <person name="Chenthamara K."/>
            <person name="Zhang J."/>
            <person name="Grujic M."/>
            <person name="Henrissat B."/>
            <person name="Kuo A."/>
            <person name="Aerts A."/>
            <person name="Salamov A."/>
            <person name="Lipzen A."/>
            <person name="Labutti K."/>
            <person name="Barry K."/>
            <person name="Miao Y."/>
            <person name="Rahimi M.J."/>
            <person name="Shen Q."/>
            <person name="Grigoriev I.V."/>
            <person name="Kubicek C.P."/>
            <person name="Druzhinina I.S."/>
        </authorList>
    </citation>
    <scope>NUCLEOTIDE SEQUENCE [LARGE SCALE GENOMIC DNA]</scope>
    <source>
        <strain evidence="2">TUCIM 6016</strain>
    </source>
</reference>
<evidence type="ECO:0000313" key="1">
    <source>
        <dbReference type="EMBL" id="PTB64248.1"/>
    </source>
</evidence>
<keyword evidence="2" id="KW-1185">Reference proteome</keyword>
<accession>A0A2T4B4Q7</accession>